<dbReference type="GO" id="GO:0003684">
    <property type="term" value="F:damaged DNA binding"/>
    <property type="evidence" value="ECO:0007669"/>
    <property type="project" value="TreeGrafter"/>
</dbReference>
<keyword evidence="5" id="KW-0547">Nucleotide-binding</keyword>
<evidence type="ECO:0000259" key="16">
    <source>
        <dbReference type="Pfam" id="PF13476"/>
    </source>
</evidence>
<dbReference type="Pfam" id="PF02463">
    <property type="entry name" value="SMC_N"/>
    <property type="match status" value="1"/>
</dbReference>
<gene>
    <name evidence="17" type="primary">CSON007859</name>
</gene>
<feature type="domain" description="Rad50/SbcC-type AAA" evidence="16">
    <location>
        <begin position="66"/>
        <end position="296"/>
    </location>
</feature>
<dbReference type="Gene3D" id="1.10.287.1490">
    <property type="match status" value="1"/>
</dbReference>
<keyword evidence="6" id="KW-0227">DNA damage</keyword>
<feature type="domain" description="RecF/RecN/SMC N-terminal" evidence="14">
    <location>
        <begin position="777"/>
        <end position="1075"/>
    </location>
</feature>
<evidence type="ECO:0000259" key="14">
    <source>
        <dbReference type="Pfam" id="PF02463"/>
    </source>
</evidence>
<dbReference type="InterPro" id="IPR038729">
    <property type="entry name" value="Rad50/SbcC_AAA"/>
</dbReference>
<comment type="subcellular location">
    <subcellularLocation>
        <location evidence="2">Chromosome</location>
    </subcellularLocation>
    <subcellularLocation>
        <location evidence="1">Nucleus</location>
    </subcellularLocation>
</comment>
<protein>
    <submittedName>
        <fullName evidence="17">CSON007859 protein</fullName>
    </submittedName>
</protein>
<keyword evidence="4" id="KW-0158">Chromosome</keyword>
<dbReference type="SUPFAM" id="SSF75553">
    <property type="entry name" value="Smc hinge domain"/>
    <property type="match status" value="1"/>
</dbReference>
<keyword evidence="8 12" id="KW-0175">Coiled coil</keyword>
<keyword evidence="11" id="KW-0539">Nucleus</keyword>
<evidence type="ECO:0000256" key="5">
    <source>
        <dbReference type="ARBA" id="ARBA00022741"/>
    </source>
</evidence>
<dbReference type="EMBL" id="UFQT01000295">
    <property type="protein sequence ID" value="SSX22940.1"/>
    <property type="molecule type" value="Genomic_DNA"/>
</dbReference>
<dbReference type="PANTHER" id="PTHR19306">
    <property type="entry name" value="STRUCTURAL MAINTENANCE OF CHROMOSOMES 5,6 SMC5, SMC6"/>
    <property type="match status" value="1"/>
</dbReference>
<evidence type="ECO:0000256" key="8">
    <source>
        <dbReference type="ARBA" id="ARBA00023054"/>
    </source>
</evidence>
<dbReference type="Pfam" id="PF13476">
    <property type="entry name" value="AAA_23"/>
    <property type="match status" value="1"/>
</dbReference>
<dbReference type="GO" id="GO:0035861">
    <property type="term" value="C:site of double-strand break"/>
    <property type="evidence" value="ECO:0007669"/>
    <property type="project" value="TreeGrafter"/>
</dbReference>
<dbReference type="OMA" id="MCHDHFY"/>
<feature type="compositionally biased region" description="Acidic residues" evidence="13">
    <location>
        <begin position="28"/>
        <end position="37"/>
    </location>
</feature>
<dbReference type="InterPro" id="IPR003395">
    <property type="entry name" value="RecF/RecN/SMC_N"/>
</dbReference>
<accession>A0A336LYR3</accession>
<evidence type="ECO:0000256" key="13">
    <source>
        <dbReference type="SAM" id="MobiDB-lite"/>
    </source>
</evidence>
<evidence type="ECO:0000256" key="2">
    <source>
        <dbReference type="ARBA" id="ARBA00004286"/>
    </source>
</evidence>
<dbReference type="GO" id="GO:0005634">
    <property type="term" value="C:nucleus"/>
    <property type="evidence" value="ECO:0007669"/>
    <property type="project" value="UniProtKB-SubCell"/>
</dbReference>
<evidence type="ECO:0000256" key="11">
    <source>
        <dbReference type="ARBA" id="ARBA00023242"/>
    </source>
</evidence>
<proteinExistence type="inferred from homology"/>
<evidence type="ECO:0000313" key="17">
    <source>
        <dbReference type="EMBL" id="SSX22940.1"/>
    </source>
</evidence>
<feature type="coiled-coil region" evidence="12">
    <location>
        <begin position="689"/>
        <end position="877"/>
    </location>
</feature>
<keyword evidence="9" id="KW-0233">DNA recombination</keyword>
<dbReference type="Gene3D" id="3.40.50.300">
    <property type="entry name" value="P-loop containing nucleotide triphosphate hydrolases"/>
    <property type="match status" value="2"/>
</dbReference>
<evidence type="ECO:0000256" key="9">
    <source>
        <dbReference type="ARBA" id="ARBA00023172"/>
    </source>
</evidence>
<dbReference type="GO" id="GO:0051276">
    <property type="term" value="P:chromosome organization"/>
    <property type="evidence" value="ECO:0007669"/>
    <property type="project" value="InterPro"/>
</dbReference>
<dbReference type="GO" id="GO:0030915">
    <property type="term" value="C:Smc5-Smc6 complex"/>
    <property type="evidence" value="ECO:0007669"/>
    <property type="project" value="TreeGrafter"/>
</dbReference>
<feature type="domain" description="SMC hinge" evidence="15">
    <location>
        <begin position="518"/>
        <end position="640"/>
    </location>
</feature>
<dbReference type="GO" id="GO:0003697">
    <property type="term" value="F:single-stranded DNA binding"/>
    <property type="evidence" value="ECO:0007669"/>
    <property type="project" value="TreeGrafter"/>
</dbReference>
<evidence type="ECO:0000256" key="6">
    <source>
        <dbReference type="ARBA" id="ARBA00022763"/>
    </source>
</evidence>
<dbReference type="GO" id="GO:0005524">
    <property type="term" value="F:ATP binding"/>
    <property type="evidence" value="ECO:0007669"/>
    <property type="project" value="UniProtKB-KW"/>
</dbReference>
<dbReference type="Pfam" id="PF06470">
    <property type="entry name" value="SMC_hinge"/>
    <property type="match status" value="1"/>
</dbReference>
<reference evidence="17" key="1">
    <citation type="submission" date="2018-07" db="EMBL/GenBank/DDBJ databases">
        <authorList>
            <person name="Quirk P.G."/>
            <person name="Krulwich T.A."/>
        </authorList>
    </citation>
    <scope>NUCLEOTIDE SEQUENCE</scope>
</reference>
<dbReference type="InterPro" id="IPR027417">
    <property type="entry name" value="P-loop_NTPase"/>
</dbReference>
<dbReference type="InterPro" id="IPR036277">
    <property type="entry name" value="SMC_hinge_sf"/>
</dbReference>
<dbReference type="PANTHER" id="PTHR19306:SF6">
    <property type="entry name" value="STRUCTURAL MAINTENANCE OF CHROMOSOMES PROTEIN 6"/>
    <property type="match status" value="1"/>
</dbReference>
<dbReference type="GO" id="GO:0016887">
    <property type="term" value="F:ATP hydrolysis activity"/>
    <property type="evidence" value="ECO:0007669"/>
    <property type="project" value="InterPro"/>
</dbReference>
<evidence type="ECO:0000256" key="1">
    <source>
        <dbReference type="ARBA" id="ARBA00004123"/>
    </source>
</evidence>
<dbReference type="SUPFAM" id="SSF52540">
    <property type="entry name" value="P-loop containing nucleoside triphosphate hydrolases"/>
    <property type="match status" value="1"/>
</dbReference>
<name>A0A336LYR3_CULSO</name>
<keyword evidence="7" id="KW-0067">ATP-binding</keyword>
<keyword evidence="10" id="KW-0234">DNA repair</keyword>
<evidence type="ECO:0000259" key="15">
    <source>
        <dbReference type="Pfam" id="PF06470"/>
    </source>
</evidence>
<evidence type="ECO:0000256" key="10">
    <source>
        <dbReference type="ARBA" id="ARBA00023204"/>
    </source>
</evidence>
<dbReference type="VEuPathDB" id="VectorBase:CSON007859"/>
<feature type="coiled-coil region" evidence="12">
    <location>
        <begin position="382"/>
        <end position="485"/>
    </location>
</feature>
<evidence type="ECO:0000256" key="4">
    <source>
        <dbReference type="ARBA" id="ARBA00022454"/>
    </source>
</evidence>
<evidence type="ECO:0000256" key="12">
    <source>
        <dbReference type="SAM" id="Coils"/>
    </source>
</evidence>
<dbReference type="InterPro" id="IPR010935">
    <property type="entry name" value="SMC_hinge"/>
</dbReference>
<evidence type="ECO:0000256" key="7">
    <source>
        <dbReference type="ARBA" id="ARBA00022840"/>
    </source>
</evidence>
<feature type="region of interest" description="Disordered" evidence="13">
    <location>
        <begin position="1"/>
        <end position="49"/>
    </location>
</feature>
<evidence type="ECO:0000256" key="3">
    <source>
        <dbReference type="ARBA" id="ARBA00006793"/>
    </source>
</evidence>
<comment type="similarity">
    <text evidence="3">Belongs to the SMC family. SMC6 subfamily.</text>
</comment>
<sequence length="1101" mass="127450">MSRRTKNMQEVDEVPKKRRRTTRISTSESEDENDESLESSNKENESDNEELYYAGNRELICGRIRKMHLKNFMCHGNLVMEFNPKINLLVGNNGSGKSAIITALAIGLGADARTTNRGKSTKGLIKNDESSCSIEIHLTNTGIDAYDPEVYGETIIVYRKINASGGGEYRLKSESGATISTKKNELKRILLHMNIQPNNPIVILNQDNARAFLKDSDGKQLFKLFMQATQLQTVLDKLNICYNIYLHAKTQLERHNRGLDIQKSQLEKHQAELEEMKGLEVLKQKLKRFKCDRAWFDIGEQEKVKRIKNQELAKIHEETQKLLGLISNKDNLDKQVNDALAQFTGQIQHKQESLGDLQGEINSIRGKIEEFNSKIIEQRAIVQRVEDHKRRLNQEIQTIEVSLKDVCDMESVRQLRQKNATSLAKLIEREDELKSLIENASRDLDMLRQTNLKHEEKQESIAQNRSIIQQKIRNLENQCARYNNSRSDPLAAYDPNMSNFVRRIEQEVKRGGFSKPPRGPIGQFISVPDKKWRMAIESICGGLLQAFIVNTDKDRIKLDGIRTREFSSMYQFPIITQKFVETVYDINEYRTPNVSRPNDSIEAPNVMDVIQVNDPVVMNCLIDQLGIENILVCANDRTASYLTKNQQSVPRNLKKIICVAPFSEYYPAPSYRSYSLREQPCRYIQAKVERQLKSAIANEQQNLKPLEQEIKLVRQQLQSTQTALRDRTNELQQYEKSLRETRVKIDELKNYEYPKEDDGEFLRQELEQLKANVAQADSTRGEESEKLIEIEKNYKQFQVTLDILKKKRQKIENEITAIQRQSDEERSRLYDIASKVNEAKAKSKSLLEDTKKARLEYEAISNKIDKMIEEAEKLGQRREISLDRHSLTRKIVEIDHKLRETATPTMSIPEMEELVQLKKSQYENNCEIRDSFESTLKLLCESRIQRYTYLKHLKQYFAYRVRSKFASVLKVRNMNGTINFDYKNRELELSIAPRGDKEKTNTKSLSGGERSYSTIAFLIALWSCCDSPFYFLDEYDVFTDQVNRFVMTKLLIHEALSKNDQFAFLTPQDMSSIEANEDLTIHRFADPIRGNMGTSANDSEY</sequence>
<feature type="coiled-coil region" evidence="12">
    <location>
        <begin position="252"/>
        <end position="279"/>
    </location>
</feature>
<dbReference type="GO" id="GO:0000724">
    <property type="term" value="P:double-strand break repair via homologous recombination"/>
    <property type="evidence" value="ECO:0007669"/>
    <property type="project" value="TreeGrafter"/>
</dbReference>
<dbReference type="AlphaFoldDB" id="A0A336LYR3"/>
<organism evidence="17">
    <name type="scientific">Culicoides sonorensis</name>
    <name type="common">Biting midge</name>
    <dbReference type="NCBI Taxonomy" id="179676"/>
    <lineage>
        <taxon>Eukaryota</taxon>
        <taxon>Metazoa</taxon>
        <taxon>Ecdysozoa</taxon>
        <taxon>Arthropoda</taxon>
        <taxon>Hexapoda</taxon>
        <taxon>Insecta</taxon>
        <taxon>Pterygota</taxon>
        <taxon>Neoptera</taxon>
        <taxon>Endopterygota</taxon>
        <taxon>Diptera</taxon>
        <taxon>Nematocera</taxon>
        <taxon>Chironomoidea</taxon>
        <taxon>Ceratopogonidae</taxon>
        <taxon>Ceratopogoninae</taxon>
        <taxon>Culicoides</taxon>
        <taxon>Monoculicoides</taxon>
    </lineage>
</organism>